<dbReference type="FunFam" id="3.30.565.10:FF:000006">
    <property type="entry name" value="Sensor histidine kinase WalK"/>
    <property type="match status" value="1"/>
</dbReference>
<keyword evidence="3" id="KW-0597">Phosphoprotein</keyword>
<evidence type="ECO:0000256" key="1">
    <source>
        <dbReference type="ARBA" id="ARBA00000085"/>
    </source>
</evidence>
<evidence type="ECO:0000256" key="5">
    <source>
        <dbReference type="ARBA" id="ARBA00022777"/>
    </source>
</evidence>
<dbReference type="SMART" id="SM00387">
    <property type="entry name" value="HATPase_c"/>
    <property type="match status" value="1"/>
</dbReference>
<dbReference type="Gene3D" id="3.30.565.10">
    <property type="entry name" value="Histidine kinase-like ATPase, C-terminal domain"/>
    <property type="match status" value="1"/>
</dbReference>
<dbReference type="InterPro" id="IPR036097">
    <property type="entry name" value="HisK_dim/P_sf"/>
</dbReference>
<dbReference type="InterPro" id="IPR003661">
    <property type="entry name" value="HisK_dim/P_dom"/>
</dbReference>
<gene>
    <name evidence="8" type="ORF">CLV82_0829</name>
</gene>
<feature type="coiled-coil region" evidence="6">
    <location>
        <begin position="4"/>
        <end position="31"/>
    </location>
</feature>
<keyword evidence="6" id="KW-0175">Coiled coil</keyword>
<dbReference type="SMART" id="SM00388">
    <property type="entry name" value="HisKA"/>
    <property type="match status" value="1"/>
</dbReference>
<dbReference type="SUPFAM" id="SSF47384">
    <property type="entry name" value="Homodimeric domain of signal transducing histidine kinase"/>
    <property type="match status" value="1"/>
</dbReference>
<feature type="domain" description="Histidine kinase" evidence="7">
    <location>
        <begin position="52"/>
        <end position="265"/>
    </location>
</feature>
<proteinExistence type="predicted"/>
<dbReference type="Proteomes" id="UP000295468">
    <property type="component" value="Unassembled WGS sequence"/>
</dbReference>
<dbReference type="Pfam" id="PF00512">
    <property type="entry name" value="HisKA"/>
    <property type="match status" value="1"/>
</dbReference>
<dbReference type="PROSITE" id="PS50109">
    <property type="entry name" value="HIS_KIN"/>
    <property type="match status" value="1"/>
</dbReference>
<dbReference type="GO" id="GO:0000155">
    <property type="term" value="F:phosphorelay sensor kinase activity"/>
    <property type="evidence" value="ECO:0007669"/>
    <property type="project" value="InterPro"/>
</dbReference>
<dbReference type="InterPro" id="IPR003594">
    <property type="entry name" value="HATPase_dom"/>
</dbReference>
<dbReference type="InterPro" id="IPR005467">
    <property type="entry name" value="His_kinase_dom"/>
</dbReference>
<evidence type="ECO:0000256" key="2">
    <source>
        <dbReference type="ARBA" id="ARBA00012438"/>
    </source>
</evidence>
<dbReference type="EMBL" id="SNYI01000001">
    <property type="protein sequence ID" value="TDQ32991.1"/>
    <property type="molecule type" value="Genomic_DNA"/>
</dbReference>
<evidence type="ECO:0000256" key="6">
    <source>
        <dbReference type="SAM" id="Coils"/>
    </source>
</evidence>
<evidence type="ECO:0000259" key="7">
    <source>
        <dbReference type="PROSITE" id="PS50109"/>
    </source>
</evidence>
<keyword evidence="9" id="KW-1185">Reference proteome</keyword>
<keyword evidence="4" id="KW-0808">Transferase</keyword>
<dbReference type="PANTHER" id="PTHR43304:SF1">
    <property type="entry name" value="PAC DOMAIN-CONTAINING PROTEIN"/>
    <property type="match status" value="1"/>
</dbReference>
<sequence>MNELESYKKKLSVAEEKVKILEKMIEDRTRELYTSNQDLQRKNQDLEQFSYIASHDLQEPLRTISSFSDLFLHRYKGQLDENADKYMSIISNSALRMRALVKNLMDYNRIGLTQARTEVNCETVVREVESDLADIIYKTGATLDIGELPVINGYEMEIRLLFQNLVSNALKFHKSRKKPKVEISATRESVCWKFAVKDNGIGIDPVHQEKIFLVFQRLHNRSVYEGTGIGLAHCKKIVDLHQGEIWVESTLGQGSTFYFTIMDPKTL</sequence>
<dbReference type="EC" id="2.7.13.3" evidence="2"/>
<accession>A0A4V3D450</accession>
<comment type="catalytic activity">
    <reaction evidence="1">
        <text>ATP + protein L-histidine = ADP + protein N-phospho-L-histidine.</text>
        <dbReference type="EC" id="2.7.13.3"/>
    </reaction>
</comment>
<dbReference type="RefSeq" id="WP_133643008.1">
    <property type="nucleotide sequence ID" value="NZ_SNYI01000001.1"/>
</dbReference>
<dbReference type="Pfam" id="PF02518">
    <property type="entry name" value="HATPase_c"/>
    <property type="match status" value="1"/>
</dbReference>
<name>A0A4V3D450_9FLAO</name>
<dbReference type="InterPro" id="IPR036890">
    <property type="entry name" value="HATPase_C_sf"/>
</dbReference>
<comment type="caution">
    <text evidence="8">The sequence shown here is derived from an EMBL/GenBank/DDBJ whole genome shotgun (WGS) entry which is preliminary data.</text>
</comment>
<dbReference type="CDD" id="cd00082">
    <property type="entry name" value="HisKA"/>
    <property type="match status" value="1"/>
</dbReference>
<dbReference type="AlphaFoldDB" id="A0A4V3D450"/>
<evidence type="ECO:0000313" key="9">
    <source>
        <dbReference type="Proteomes" id="UP000295468"/>
    </source>
</evidence>
<dbReference type="OrthoDB" id="9781208at2"/>
<evidence type="ECO:0000256" key="4">
    <source>
        <dbReference type="ARBA" id="ARBA00022679"/>
    </source>
</evidence>
<reference evidence="8 9" key="1">
    <citation type="submission" date="2019-03" db="EMBL/GenBank/DDBJ databases">
        <title>Genomic Encyclopedia of Archaeal and Bacterial Type Strains, Phase II (KMG-II): from individual species to whole genera.</title>
        <authorList>
            <person name="Goeker M."/>
        </authorList>
    </citation>
    <scope>NUCLEOTIDE SEQUENCE [LARGE SCALE GENOMIC DNA]</scope>
    <source>
        <strain evidence="8 9">DSM 18435</strain>
    </source>
</reference>
<evidence type="ECO:0000256" key="3">
    <source>
        <dbReference type="ARBA" id="ARBA00022553"/>
    </source>
</evidence>
<dbReference type="SUPFAM" id="SSF55874">
    <property type="entry name" value="ATPase domain of HSP90 chaperone/DNA topoisomerase II/histidine kinase"/>
    <property type="match status" value="1"/>
</dbReference>
<evidence type="ECO:0000313" key="8">
    <source>
        <dbReference type="EMBL" id="TDQ32991.1"/>
    </source>
</evidence>
<keyword evidence="5" id="KW-0418">Kinase</keyword>
<dbReference type="PRINTS" id="PR00344">
    <property type="entry name" value="BCTRLSENSOR"/>
</dbReference>
<dbReference type="InterPro" id="IPR052162">
    <property type="entry name" value="Sensor_kinase/Photoreceptor"/>
</dbReference>
<dbReference type="InterPro" id="IPR004358">
    <property type="entry name" value="Sig_transdc_His_kin-like_C"/>
</dbReference>
<dbReference type="PANTHER" id="PTHR43304">
    <property type="entry name" value="PHYTOCHROME-LIKE PROTEIN CPH1"/>
    <property type="match status" value="1"/>
</dbReference>
<dbReference type="Gene3D" id="1.10.287.130">
    <property type="match status" value="1"/>
</dbReference>
<protein>
    <recommendedName>
        <fullName evidence="2">histidine kinase</fullName>
        <ecNumber evidence="2">2.7.13.3</ecNumber>
    </recommendedName>
</protein>
<organism evidence="8 9">
    <name type="scientific">Zeaxanthinibacter enoshimensis</name>
    <dbReference type="NCBI Taxonomy" id="392009"/>
    <lineage>
        <taxon>Bacteria</taxon>
        <taxon>Pseudomonadati</taxon>
        <taxon>Bacteroidota</taxon>
        <taxon>Flavobacteriia</taxon>
        <taxon>Flavobacteriales</taxon>
        <taxon>Flavobacteriaceae</taxon>
        <taxon>Zeaxanthinibacter</taxon>
    </lineage>
</organism>